<keyword evidence="8" id="KW-1185">Reference proteome</keyword>
<sequence>MTTGITITVNGRQHAVQADPETPLVYVLRNELGLYATKFGCGVAQCGVCSVLLDGQEIRSCIMPVSMAAGHEITTLEGLGELWEQRKRTPGTSLHREPETTDLHPIQEAWIKLQVPQCGYCQSGMMIQAVSLLNTNPQPTRSDIVASMQGHICRCGTHMRIISAIEQAADHMSKEG</sequence>
<dbReference type="STRING" id="266265.Bxe_B2506"/>
<dbReference type="InterPro" id="IPR036010">
    <property type="entry name" value="2Fe-2S_ferredoxin-like_sf"/>
</dbReference>
<dbReference type="GO" id="GO:0047121">
    <property type="term" value="F:isoquinoline 1-oxidoreductase activity"/>
    <property type="evidence" value="ECO:0007669"/>
    <property type="project" value="UniProtKB-EC"/>
</dbReference>
<organism evidence="7 8">
    <name type="scientific">Paraburkholderia xenovorans (strain LB400)</name>
    <dbReference type="NCBI Taxonomy" id="266265"/>
    <lineage>
        <taxon>Bacteria</taxon>
        <taxon>Pseudomonadati</taxon>
        <taxon>Pseudomonadota</taxon>
        <taxon>Betaproteobacteria</taxon>
        <taxon>Burkholderiales</taxon>
        <taxon>Burkholderiaceae</taxon>
        <taxon>Paraburkholderia</taxon>
    </lineage>
</organism>
<dbReference type="PATRIC" id="fig|266265.5.peg.5200"/>
<dbReference type="SUPFAM" id="SSF54292">
    <property type="entry name" value="2Fe-2S ferredoxin-like"/>
    <property type="match status" value="1"/>
</dbReference>
<dbReference type="PANTHER" id="PTHR44379:SF2">
    <property type="entry name" value="BLR6218 PROTEIN"/>
    <property type="match status" value="1"/>
</dbReference>
<dbReference type="Gene3D" id="3.10.20.30">
    <property type="match status" value="1"/>
</dbReference>
<dbReference type="InterPro" id="IPR001041">
    <property type="entry name" value="2Fe-2S_ferredoxin-type"/>
</dbReference>
<proteinExistence type="predicted"/>
<dbReference type="InterPro" id="IPR002888">
    <property type="entry name" value="2Fe-2S-bd"/>
</dbReference>
<feature type="domain" description="2Fe-2S ferredoxin-type" evidence="6">
    <location>
        <begin position="3"/>
        <end position="79"/>
    </location>
</feature>
<evidence type="ECO:0000313" key="7">
    <source>
        <dbReference type="EMBL" id="ABE33485.1"/>
    </source>
</evidence>
<evidence type="ECO:0000256" key="4">
    <source>
        <dbReference type="ARBA" id="ARBA00023004"/>
    </source>
</evidence>
<keyword evidence="4" id="KW-0408">Iron</keyword>
<dbReference type="KEGG" id="bxb:DR64_4833"/>
<dbReference type="InterPro" id="IPR036884">
    <property type="entry name" value="2Fe-2S-bd_dom_sf"/>
</dbReference>
<evidence type="ECO:0000256" key="1">
    <source>
        <dbReference type="ARBA" id="ARBA00022714"/>
    </source>
</evidence>
<dbReference type="CDD" id="cd00207">
    <property type="entry name" value="fer2"/>
    <property type="match status" value="1"/>
</dbReference>
<dbReference type="SUPFAM" id="SSF47741">
    <property type="entry name" value="CO dehydrogenase ISP C-domain like"/>
    <property type="match status" value="1"/>
</dbReference>
<dbReference type="GO" id="GO:0051537">
    <property type="term" value="F:2 iron, 2 sulfur cluster binding"/>
    <property type="evidence" value="ECO:0007669"/>
    <property type="project" value="UniProtKB-KW"/>
</dbReference>
<dbReference type="Proteomes" id="UP000001817">
    <property type="component" value="Chromosome 2"/>
</dbReference>
<name>Q13R04_PARXL</name>
<dbReference type="PROSITE" id="PS51085">
    <property type="entry name" value="2FE2S_FER_2"/>
    <property type="match status" value="1"/>
</dbReference>
<dbReference type="InterPro" id="IPR012675">
    <property type="entry name" value="Beta-grasp_dom_sf"/>
</dbReference>
<keyword evidence="3 7" id="KW-0560">Oxidoreductase</keyword>
<keyword evidence="5" id="KW-0411">Iron-sulfur</keyword>
<accession>Q13R04</accession>
<keyword evidence="2" id="KW-0479">Metal-binding</keyword>
<dbReference type="InterPro" id="IPR051452">
    <property type="entry name" value="Diverse_Oxidoreductases"/>
</dbReference>
<dbReference type="InterPro" id="IPR006058">
    <property type="entry name" value="2Fe2S_fd_BS"/>
</dbReference>
<evidence type="ECO:0000256" key="3">
    <source>
        <dbReference type="ARBA" id="ARBA00023002"/>
    </source>
</evidence>
<dbReference type="PROSITE" id="PS00197">
    <property type="entry name" value="2FE2S_FER_1"/>
    <property type="match status" value="1"/>
</dbReference>
<dbReference type="Pfam" id="PF00111">
    <property type="entry name" value="Fer2"/>
    <property type="match status" value="1"/>
</dbReference>
<dbReference type="PANTHER" id="PTHR44379">
    <property type="entry name" value="OXIDOREDUCTASE WITH IRON-SULFUR SUBUNIT"/>
    <property type="match status" value="1"/>
</dbReference>
<gene>
    <name evidence="7" type="ORF">Bxe_B2506</name>
</gene>
<dbReference type="OrthoDB" id="9179439at2"/>
<protein>
    <submittedName>
        <fullName evidence="7">Oxidoreductase, alpha subunit</fullName>
        <ecNumber evidence="7">1.3.99.16</ecNumber>
    </submittedName>
</protein>
<keyword evidence="1" id="KW-0001">2Fe-2S</keyword>
<evidence type="ECO:0000259" key="6">
    <source>
        <dbReference type="PROSITE" id="PS51085"/>
    </source>
</evidence>
<dbReference type="EC" id="1.3.99.16" evidence="7"/>
<dbReference type="eggNOG" id="COG2080">
    <property type="taxonomic scope" value="Bacteria"/>
</dbReference>
<reference evidence="7 8" key="1">
    <citation type="journal article" date="2006" name="Proc. Natl. Acad. Sci. U.S.A.">
        <title>Burkholderia xenovorans LB400 harbors a multi-replicon, 9.73-Mbp genome shaped for versatility.</title>
        <authorList>
            <person name="Chain P.S."/>
            <person name="Denef V.J."/>
            <person name="Konstantinidis K.T."/>
            <person name="Vergez L.M."/>
            <person name="Agullo L."/>
            <person name="Reyes V.L."/>
            <person name="Hauser L."/>
            <person name="Cordova M."/>
            <person name="Gomez L."/>
            <person name="Gonzalez M."/>
            <person name="Land M."/>
            <person name="Lao V."/>
            <person name="Larimer F."/>
            <person name="LiPuma J.J."/>
            <person name="Mahenthiralingam E."/>
            <person name="Malfatti S.A."/>
            <person name="Marx C.J."/>
            <person name="Parnell J.J."/>
            <person name="Ramette A."/>
            <person name="Richardson P."/>
            <person name="Seeger M."/>
            <person name="Smith D."/>
            <person name="Spilker T."/>
            <person name="Sul W.J."/>
            <person name="Tsoi T.V."/>
            <person name="Ulrich L.E."/>
            <person name="Zhulin I.B."/>
            <person name="Tiedje J.M."/>
        </authorList>
    </citation>
    <scope>NUCLEOTIDE SEQUENCE [LARGE SCALE GENOMIC DNA]</scope>
    <source>
        <strain evidence="7 8">LB400</strain>
    </source>
</reference>
<evidence type="ECO:0000256" key="5">
    <source>
        <dbReference type="ARBA" id="ARBA00023014"/>
    </source>
</evidence>
<evidence type="ECO:0000256" key="2">
    <source>
        <dbReference type="ARBA" id="ARBA00022723"/>
    </source>
</evidence>
<dbReference type="AlphaFoldDB" id="Q13R04"/>
<dbReference type="GO" id="GO:0046872">
    <property type="term" value="F:metal ion binding"/>
    <property type="evidence" value="ECO:0007669"/>
    <property type="project" value="UniProtKB-KW"/>
</dbReference>
<dbReference type="Pfam" id="PF01799">
    <property type="entry name" value="Fer2_2"/>
    <property type="match status" value="1"/>
</dbReference>
<evidence type="ECO:0000313" key="8">
    <source>
        <dbReference type="Proteomes" id="UP000001817"/>
    </source>
</evidence>
<dbReference type="KEGG" id="bxe:Bxe_B2506"/>
<dbReference type="Gene3D" id="1.10.150.120">
    <property type="entry name" value="[2Fe-2S]-binding domain"/>
    <property type="match status" value="1"/>
</dbReference>
<dbReference type="EMBL" id="CP000271">
    <property type="protein sequence ID" value="ABE33485.1"/>
    <property type="molecule type" value="Genomic_DNA"/>
</dbReference>